<accession>A0A1C4FKB2</accession>
<keyword evidence="2" id="KW-1185">Reference proteome</keyword>
<evidence type="ECO:0000313" key="1">
    <source>
        <dbReference type="EMBL" id="SCC56276.1"/>
    </source>
</evidence>
<gene>
    <name evidence="1" type="ORF">GA0116948_11514</name>
</gene>
<sequence>MLDFIEETYATNKPGTAEDADFILDDFWLQDTVVIENIERRHGAWNIFLVFAHHLQPLKLIKRSITNFSSLKKAALTAHYMRRLAAKDQRGTMYLNAQSININLS</sequence>
<reference evidence="1 2" key="1">
    <citation type="submission" date="2016-08" db="EMBL/GenBank/DDBJ databases">
        <authorList>
            <person name="Seilhamer J.J."/>
        </authorList>
    </citation>
    <scope>NUCLEOTIDE SEQUENCE [LARGE SCALE GENOMIC DNA]</scope>
    <source>
        <strain evidence="1 2">A37T2</strain>
    </source>
</reference>
<name>A0A1C4FKB2_9BACT</name>
<evidence type="ECO:0000313" key="2">
    <source>
        <dbReference type="Proteomes" id="UP000242818"/>
    </source>
</evidence>
<organism evidence="1 2">
    <name type="scientific">Chitinophaga costaii</name>
    <dbReference type="NCBI Taxonomy" id="1335309"/>
    <lineage>
        <taxon>Bacteria</taxon>
        <taxon>Pseudomonadati</taxon>
        <taxon>Bacteroidota</taxon>
        <taxon>Chitinophagia</taxon>
        <taxon>Chitinophagales</taxon>
        <taxon>Chitinophagaceae</taxon>
        <taxon>Chitinophaga</taxon>
    </lineage>
</organism>
<proteinExistence type="predicted"/>
<protein>
    <submittedName>
        <fullName evidence="1">Uncharacterized protein</fullName>
    </submittedName>
</protein>
<dbReference type="STRING" id="1335309.GA0116948_11514"/>
<dbReference type="AlphaFoldDB" id="A0A1C4FKB2"/>
<dbReference type="Proteomes" id="UP000242818">
    <property type="component" value="Unassembled WGS sequence"/>
</dbReference>
<dbReference type="EMBL" id="FMAR01000015">
    <property type="protein sequence ID" value="SCC56276.1"/>
    <property type="molecule type" value="Genomic_DNA"/>
</dbReference>